<dbReference type="InterPro" id="IPR008619">
    <property type="entry name" value="Filamentous_hemagglutn_rpt"/>
</dbReference>
<dbReference type="InterPro" id="IPR010069">
    <property type="entry name" value="CdiA_FHA1_rpt"/>
</dbReference>
<dbReference type="AlphaFoldDB" id="A0A7H2Q3S7"/>
<dbReference type="EMBL" id="CP061565">
    <property type="protein sequence ID" value="QNX09760.1"/>
    <property type="molecule type" value="Genomic_DNA"/>
</dbReference>
<gene>
    <name evidence="1" type="ORF">IC795_06255</name>
</gene>
<sequence>MRGLIDNEAGSMVANHNISLSAQGLNNRQGQIGSIQGGLSVDAGNQAVDNQSGLLQSKADLTVKALSLDSTAGQITSRGED</sequence>
<name>A0A7H2Q3S7_9GAMM</name>
<proteinExistence type="predicted"/>
<organism evidence="1 2">
    <name type="scientific">Acinetobacter seifertii</name>
    <dbReference type="NCBI Taxonomy" id="1530123"/>
    <lineage>
        <taxon>Bacteria</taxon>
        <taxon>Pseudomonadati</taxon>
        <taxon>Pseudomonadota</taxon>
        <taxon>Gammaproteobacteria</taxon>
        <taxon>Moraxellales</taxon>
        <taxon>Moraxellaceae</taxon>
        <taxon>Acinetobacter</taxon>
        <taxon>Acinetobacter calcoaceticus/baumannii complex</taxon>
    </lineage>
</organism>
<protein>
    <submittedName>
        <fullName evidence="1">Uncharacterized protein</fullName>
    </submittedName>
</protein>
<reference evidence="1 2" key="2">
    <citation type="submission" date="2020-09" db="EMBL/GenBank/DDBJ databases">
        <authorList>
            <person name="Chen F.-J."/>
            <person name="Lee Y.-T."/>
        </authorList>
    </citation>
    <scope>NUCLEOTIDE SEQUENCE [LARGE SCALE GENOMIC DNA]</scope>
    <source>
        <strain evidence="1 2">AS72</strain>
    </source>
</reference>
<evidence type="ECO:0000313" key="2">
    <source>
        <dbReference type="Proteomes" id="UP000516745"/>
    </source>
</evidence>
<dbReference type="Proteomes" id="UP000516745">
    <property type="component" value="Chromosome"/>
</dbReference>
<dbReference type="Pfam" id="PF05594">
    <property type="entry name" value="Fil_haemagg"/>
    <property type="match status" value="2"/>
</dbReference>
<dbReference type="NCBIfam" id="TIGR01731">
    <property type="entry name" value="fil_hemag_20aa"/>
    <property type="match status" value="4"/>
</dbReference>
<reference evidence="2" key="1">
    <citation type="submission" date="2020-09" db="EMBL/GenBank/DDBJ databases">
        <title>Clinical and molecular characterization of Acinetobacter seifertii in Taiwan.</title>
        <authorList>
            <person name="Li L.-H."/>
            <person name="Yang Y.-S."/>
            <person name="Sun J.-R."/>
            <person name="Huang T.-W."/>
            <person name="Huang W.-C."/>
            <person name="Wang Y.-C."/>
            <person name="Kuo T.-H."/>
            <person name="Kuo S.-C."/>
            <person name="Chen T.-L."/>
        </authorList>
    </citation>
    <scope>NUCLEOTIDE SEQUENCE [LARGE SCALE GENOMIC DNA]</scope>
    <source>
        <strain evidence="2">AS72</strain>
    </source>
</reference>
<evidence type="ECO:0000313" key="1">
    <source>
        <dbReference type="EMBL" id="QNX09760.1"/>
    </source>
</evidence>
<accession>A0A7H2Q3S7</accession>